<dbReference type="CDD" id="cd05936">
    <property type="entry name" value="FC-FACS_FadD_like"/>
    <property type="match status" value="1"/>
</dbReference>
<dbReference type="InterPro" id="IPR025110">
    <property type="entry name" value="AMP-bd_C"/>
</dbReference>
<dbReference type="Gene3D" id="3.40.50.12780">
    <property type="entry name" value="N-terminal domain of ligase-like"/>
    <property type="match status" value="1"/>
</dbReference>
<dbReference type="Gene3D" id="3.30.300.30">
    <property type="match status" value="1"/>
</dbReference>
<gene>
    <name evidence="3" type="ORF">UFOPK3772_01774</name>
</gene>
<feature type="domain" description="AMP-dependent synthetase/ligase" evidence="1">
    <location>
        <begin position="47"/>
        <end position="433"/>
    </location>
</feature>
<dbReference type="AlphaFoldDB" id="A0A6J7KGX6"/>
<dbReference type="InterPro" id="IPR050237">
    <property type="entry name" value="ATP-dep_AMP-bd_enzyme"/>
</dbReference>
<dbReference type="Pfam" id="PF13193">
    <property type="entry name" value="AMP-binding_C"/>
    <property type="match status" value="1"/>
</dbReference>
<dbReference type="SUPFAM" id="SSF56801">
    <property type="entry name" value="Acetyl-CoA synthetase-like"/>
    <property type="match status" value="1"/>
</dbReference>
<dbReference type="PANTHER" id="PTHR43767">
    <property type="entry name" value="LONG-CHAIN-FATTY-ACID--COA LIGASE"/>
    <property type="match status" value="1"/>
</dbReference>
<dbReference type="InterPro" id="IPR020845">
    <property type="entry name" value="AMP-binding_CS"/>
</dbReference>
<name>A0A6J7KGX6_9ZZZZ</name>
<evidence type="ECO:0000259" key="1">
    <source>
        <dbReference type="Pfam" id="PF00501"/>
    </source>
</evidence>
<dbReference type="PROSITE" id="PS00455">
    <property type="entry name" value="AMP_BINDING"/>
    <property type="match status" value="1"/>
</dbReference>
<reference evidence="3" key="1">
    <citation type="submission" date="2020-05" db="EMBL/GenBank/DDBJ databases">
        <authorList>
            <person name="Chiriac C."/>
            <person name="Salcher M."/>
            <person name="Ghai R."/>
            <person name="Kavagutti S V."/>
        </authorList>
    </citation>
    <scope>NUCLEOTIDE SEQUENCE</scope>
</reference>
<dbReference type="EMBL" id="CAFBNE010000055">
    <property type="protein sequence ID" value="CAB4954641.1"/>
    <property type="molecule type" value="Genomic_DNA"/>
</dbReference>
<dbReference type="PANTHER" id="PTHR43767:SF12">
    <property type="entry name" value="AMP-DEPENDENT SYNTHETASE AND LIGASE"/>
    <property type="match status" value="1"/>
</dbReference>
<proteinExistence type="predicted"/>
<dbReference type="InterPro" id="IPR000873">
    <property type="entry name" value="AMP-dep_synth/lig_dom"/>
</dbReference>
<protein>
    <submittedName>
        <fullName evidence="3">Unannotated protein</fullName>
    </submittedName>
</protein>
<organism evidence="3">
    <name type="scientific">freshwater metagenome</name>
    <dbReference type="NCBI Taxonomy" id="449393"/>
    <lineage>
        <taxon>unclassified sequences</taxon>
        <taxon>metagenomes</taxon>
        <taxon>ecological metagenomes</taxon>
    </lineage>
</organism>
<sequence length="584" mass="62615">MNACCRGAPWFTGRMPFERPWLAHYAPGVPAEISVPGGSLVDMLDLAVESFGDRVALDFFGRETTFAVLGQRVSVAASVLQDLGVVRGDRVAIVLPNCTEHVVVFHAILRLGAIVVEHNPLYTEDELAYQFADHGARVIICWDAIALMAQQAAPSGVTVVAVNISRDLPTSKRLALRLPIARARAMRDAMTKPAPGLARWADLVAAGHPLDPSTERPVEADVALLQYTGGTTGRPKGAILTHRNLLANGAQSVAWVPMLKPGSEVFYAALPLFHAYGLMLCLVTSTMLGATTVLFPRFDVDLMLDAMKRKPATFLPGVPPMYPRLVARAKERGVSLSSVKLALAGAMSLAPEIVELWEDASGGLLIEGYGMTETSPITLGNPASGTRRPGAIGIPFPSTDMRIVDRNDPTIDVAPGDPGELLVRGPQVFSGYWNKPGETAESLLPDGWMRTGDVVVQDPDSFVRVVDRIKELILVGGFNVYPTEVERVLVAMPGIAEAAVVGLPGAQGEQVVAAVVLEPGAQIDSEEVRAECRRHLAGYKVPREIVVVDDLPVSTIGKVLHSRLRERLIEQRGPTMLVGGQASV</sequence>
<dbReference type="Pfam" id="PF00501">
    <property type="entry name" value="AMP-binding"/>
    <property type="match status" value="1"/>
</dbReference>
<dbReference type="NCBIfam" id="NF004114">
    <property type="entry name" value="PRK05605.1"/>
    <property type="match status" value="1"/>
</dbReference>
<dbReference type="InterPro" id="IPR042099">
    <property type="entry name" value="ANL_N_sf"/>
</dbReference>
<dbReference type="InterPro" id="IPR045851">
    <property type="entry name" value="AMP-bd_C_sf"/>
</dbReference>
<accession>A0A6J7KGX6</accession>
<feature type="domain" description="AMP-binding enzyme C-terminal" evidence="2">
    <location>
        <begin position="484"/>
        <end position="558"/>
    </location>
</feature>
<evidence type="ECO:0000259" key="2">
    <source>
        <dbReference type="Pfam" id="PF13193"/>
    </source>
</evidence>
<dbReference type="GO" id="GO:0016877">
    <property type="term" value="F:ligase activity, forming carbon-sulfur bonds"/>
    <property type="evidence" value="ECO:0007669"/>
    <property type="project" value="UniProtKB-ARBA"/>
</dbReference>
<evidence type="ECO:0000313" key="3">
    <source>
        <dbReference type="EMBL" id="CAB4954641.1"/>
    </source>
</evidence>